<evidence type="ECO:0000256" key="13">
    <source>
        <dbReference type="SAM" id="Phobius"/>
    </source>
</evidence>
<evidence type="ECO:0000256" key="5">
    <source>
        <dbReference type="ARBA" id="ARBA00022553"/>
    </source>
</evidence>
<feature type="transmembrane region" description="Helical" evidence="13">
    <location>
        <begin position="208"/>
        <end position="231"/>
    </location>
</feature>
<accession>A0A8J6N283</accession>
<keyword evidence="10" id="KW-0067">ATP-binding</keyword>
<keyword evidence="5" id="KW-0597">Phosphoprotein</keyword>
<keyword evidence="12" id="KW-0902">Two-component regulatory system</keyword>
<evidence type="ECO:0000256" key="11">
    <source>
        <dbReference type="ARBA" id="ARBA00022989"/>
    </source>
</evidence>
<dbReference type="EC" id="2.7.13.3" evidence="3"/>
<name>A0A8J6N283_9DELT</name>
<protein>
    <recommendedName>
        <fullName evidence="3">histidine kinase</fullName>
        <ecNumber evidence="3">2.7.13.3</ecNumber>
    </recommendedName>
</protein>
<keyword evidence="11 13" id="KW-1133">Transmembrane helix</keyword>
<evidence type="ECO:0000259" key="16">
    <source>
        <dbReference type="PROSITE" id="PS50113"/>
    </source>
</evidence>
<feature type="domain" description="PAC" evidence="16">
    <location>
        <begin position="310"/>
        <end position="362"/>
    </location>
</feature>
<evidence type="ECO:0000256" key="8">
    <source>
        <dbReference type="ARBA" id="ARBA00022741"/>
    </source>
</evidence>
<evidence type="ECO:0000313" key="18">
    <source>
        <dbReference type="Proteomes" id="UP000650524"/>
    </source>
</evidence>
<dbReference type="AlphaFoldDB" id="A0A8J6N283"/>
<evidence type="ECO:0000259" key="15">
    <source>
        <dbReference type="PROSITE" id="PS50112"/>
    </source>
</evidence>
<comment type="catalytic activity">
    <reaction evidence="1">
        <text>ATP + protein L-histidine = ADP + protein N-phospho-L-histidine.</text>
        <dbReference type="EC" id="2.7.13.3"/>
    </reaction>
</comment>
<dbReference type="GO" id="GO:0000155">
    <property type="term" value="F:phosphorelay sensor kinase activity"/>
    <property type="evidence" value="ECO:0007669"/>
    <property type="project" value="InterPro"/>
</dbReference>
<feature type="domain" description="PAS" evidence="15">
    <location>
        <begin position="241"/>
        <end position="286"/>
    </location>
</feature>
<evidence type="ECO:0000256" key="7">
    <source>
        <dbReference type="ARBA" id="ARBA00022692"/>
    </source>
</evidence>
<keyword evidence="6" id="KW-0808">Transferase</keyword>
<dbReference type="Pfam" id="PF02518">
    <property type="entry name" value="HATPase_c"/>
    <property type="match status" value="1"/>
</dbReference>
<dbReference type="PANTHER" id="PTHR43065">
    <property type="entry name" value="SENSOR HISTIDINE KINASE"/>
    <property type="match status" value="1"/>
</dbReference>
<dbReference type="PROSITE" id="PS50113">
    <property type="entry name" value="PAC"/>
    <property type="match status" value="1"/>
</dbReference>
<dbReference type="Gene3D" id="3.30.565.10">
    <property type="entry name" value="Histidine kinase-like ATPase, C-terminal domain"/>
    <property type="match status" value="1"/>
</dbReference>
<dbReference type="Gene3D" id="1.10.287.130">
    <property type="match status" value="1"/>
</dbReference>
<comment type="subcellular location">
    <subcellularLocation>
        <location evidence="2">Cell membrane</location>
        <topology evidence="2">Multi-pass membrane protein</topology>
    </subcellularLocation>
</comment>
<evidence type="ECO:0000256" key="1">
    <source>
        <dbReference type="ARBA" id="ARBA00000085"/>
    </source>
</evidence>
<dbReference type="SUPFAM" id="SSF103190">
    <property type="entry name" value="Sensory domain-like"/>
    <property type="match status" value="1"/>
</dbReference>
<dbReference type="InterPro" id="IPR036097">
    <property type="entry name" value="HisK_dim/P_sf"/>
</dbReference>
<evidence type="ECO:0000256" key="4">
    <source>
        <dbReference type="ARBA" id="ARBA00022475"/>
    </source>
</evidence>
<sequence>MNQKTSKKSWVGIPPLVIIGAVLILVPIFLFLTLDSINRQKESTIDLLKEKGAALIRSFEAGARTGMMGMRWGGAQVQSLLSETAQQPDIAYILITNVDGIILADNDLARIGKKYISNINLERVSRSKKLEWRQLTGKDGSRIFEVFRQFSPIQGGLRRQHVRMMKNDWCRGHMSLERDAAGSHQVIFMGLDMGPVEAARQEDIRRSIFMALTLLLIGFAGIVSLFLAQAYRSTKTSLSKVKAFSDSLVHNMPIGLLAIDTDGKIASFNQAAESVLQLSSNNVIGKRPTEILPQPLSEFFIQLKTRQGLIDKELDCPVKDGRIIPLEVVGTALKEEDDSAVSWVILFRDLTEIQRLKKEIARSQRLASIGRLAAGVAHEIRNPLSSIKGFATYFKERYRDIPEDHKTAEIMVQEVERLNRVISQLLEFARPMNIQKKTASLELVVKDSLKMVEGDAHQKGIKVDFSSDPETKEIRFDPDRIRQVLLNLYLNAIEAMESGGTLSVELRQDDDTGRFRIIVSDSGKGIKNEDLPHLFDPYFTTKPSGTGLGLAIVHKIIESHGGE</sequence>
<dbReference type="SMART" id="SM00387">
    <property type="entry name" value="HATPase_c"/>
    <property type="match status" value="1"/>
</dbReference>
<dbReference type="NCBIfam" id="TIGR00229">
    <property type="entry name" value="sensory_box"/>
    <property type="match status" value="1"/>
</dbReference>
<dbReference type="InterPro" id="IPR003661">
    <property type="entry name" value="HisK_dim/P_dom"/>
</dbReference>
<dbReference type="Pfam" id="PF13426">
    <property type="entry name" value="PAS_9"/>
    <property type="match status" value="1"/>
</dbReference>
<dbReference type="InterPro" id="IPR036890">
    <property type="entry name" value="HATPase_C_sf"/>
</dbReference>
<dbReference type="SMART" id="SM00091">
    <property type="entry name" value="PAS"/>
    <property type="match status" value="1"/>
</dbReference>
<feature type="domain" description="Histidine kinase" evidence="14">
    <location>
        <begin position="375"/>
        <end position="563"/>
    </location>
</feature>
<dbReference type="SUPFAM" id="SSF55785">
    <property type="entry name" value="PYP-like sensor domain (PAS domain)"/>
    <property type="match status" value="1"/>
</dbReference>
<dbReference type="InterPro" id="IPR000014">
    <property type="entry name" value="PAS"/>
</dbReference>
<dbReference type="SUPFAM" id="SSF55874">
    <property type="entry name" value="ATPase domain of HSP90 chaperone/DNA topoisomerase II/histidine kinase"/>
    <property type="match status" value="1"/>
</dbReference>
<keyword evidence="7 13" id="KW-0812">Transmembrane</keyword>
<dbReference type="SMART" id="SM00388">
    <property type="entry name" value="HisKA"/>
    <property type="match status" value="1"/>
</dbReference>
<dbReference type="Proteomes" id="UP000650524">
    <property type="component" value="Unassembled WGS sequence"/>
</dbReference>
<evidence type="ECO:0000256" key="10">
    <source>
        <dbReference type="ARBA" id="ARBA00022840"/>
    </source>
</evidence>
<feature type="transmembrane region" description="Helical" evidence="13">
    <location>
        <begin position="12"/>
        <end position="34"/>
    </location>
</feature>
<keyword evidence="4" id="KW-1003">Cell membrane</keyword>
<dbReference type="CDD" id="cd00082">
    <property type="entry name" value="HisKA"/>
    <property type="match status" value="1"/>
</dbReference>
<dbReference type="PROSITE" id="PS50112">
    <property type="entry name" value="PAS"/>
    <property type="match status" value="1"/>
</dbReference>
<dbReference type="PROSITE" id="PS50109">
    <property type="entry name" value="HIS_KIN"/>
    <property type="match status" value="1"/>
</dbReference>
<dbReference type="SUPFAM" id="SSF47384">
    <property type="entry name" value="Homodimeric domain of signal transducing histidine kinase"/>
    <property type="match status" value="1"/>
</dbReference>
<dbReference type="CDD" id="cd00130">
    <property type="entry name" value="PAS"/>
    <property type="match status" value="1"/>
</dbReference>
<proteinExistence type="predicted"/>
<dbReference type="InterPro" id="IPR035965">
    <property type="entry name" value="PAS-like_dom_sf"/>
</dbReference>
<dbReference type="InterPro" id="IPR004358">
    <property type="entry name" value="Sig_transdc_His_kin-like_C"/>
</dbReference>
<evidence type="ECO:0000256" key="2">
    <source>
        <dbReference type="ARBA" id="ARBA00004651"/>
    </source>
</evidence>
<evidence type="ECO:0000256" key="6">
    <source>
        <dbReference type="ARBA" id="ARBA00022679"/>
    </source>
</evidence>
<gene>
    <name evidence="17" type="ORF">H8E19_16965</name>
</gene>
<dbReference type="PRINTS" id="PR00344">
    <property type="entry name" value="BCTRLSENSOR"/>
</dbReference>
<dbReference type="PANTHER" id="PTHR43065:SF10">
    <property type="entry name" value="PEROXIDE STRESS-ACTIVATED HISTIDINE KINASE MAK3"/>
    <property type="match status" value="1"/>
</dbReference>
<keyword evidence="9" id="KW-0418">Kinase</keyword>
<evidence type="ECO:0000259" key="14">
    <source>
        <dbReference type="PROSITE" id="PS50109"/>
    </source>
</evidence>
<organism evidence="17 18">
    <name type="scientific">Candidatus Desulfacyla euxinica</name>
    <dbReference type="NCBI Taxonomy" id="2841693"/>
    <lineage>
        <taxon>Bacteria</taxon>
        <taxon>Deltaproteobacteria</taxon>
        <taxon>Candidatus Desulfacyla</taxon>
    </lineage>
</organism>
<dbReference type="EMBL" id="JACNJD010000345">
    <property type="protein sequence ID" value="MBC8179098.1"/>
    <property type="molecule type" value="Genomic_DNA"/>
</dbReference>
<dbReference type="Gene3D" id="3.30.450.20">
    <property type="entry name" value="PAS domain"/>
    <property type="match status" value="1"/>
</dbReference>
<evidence type="ECO:0000256" key="12">
    <source>
        <dbReference type="ARBA" id="ARBA00023012"/>
    </source>
</evidence>
<dbReference type="InterPro" id="IPR003594">
    <property type="entry name" value="HATPase_dom"/>
</dbReference>
<dbReference type="InterPro" id="IPR000700">
    <property type="entry name" value="PAS-assoc_C"/>
</dbReference>
<evidence type="ECO:0000256" key="3">
    <source>
        <dbReference type="ARBA" id="ARBA00012438"/>
    </source>
</evidence>
<keyword evidence="8" id="KW-0547">Nucleotide-binding</keyword>
<evidence type="ECO:0000256" key="9">
    <source>
        <dbReference type="ARBA" id="ARBA00022777"/>
    </source>
</evidence>
<reference evidence="17 18" key="1">
    <citation type="submission" date="2020-08" db="EMBL/GenBank/DDBJ databases">
        <title>Bridging the membrane lipid divide: bacteria of the FCB group superphylum have the potential to synthesize archaeal ether lipids.</title>
        <authorList>
            <person name="Villanueva L."/>
            <person name="Von Meijenfeldt F.A.B."/>
            <person name="Westbye A.B."/>
            <person name="Yadav S."/>
            <person name="Hopmans E.C."/>
            <person name="Dutilh B.E."/>
            <person name="Sinninghe Damste J.S."/>
        </authorList>
    </citation>
    <scope>NUCLEOTIDE SEQUENCE [LARGE SCALE GENOMIC DNA]</scope>
    <source>
        <strain evidence="17">NIOZ-UU27</strain>
    </source>
</reference>
<dbReference type="InterPro" id="IPR029151">
    <property type="entry name" value="Sensor-like_sf"/>
</dbReference>
<evidence type="ECO:0000313" key="17">
    <source>
        <dbReference type="EMBL" id="MBC8179098.1"/>
    </source>
</evidence>
<dbReference type="Pfam" id="PF00512">
    <property type="entry name" value="HisKA"/>
    <property type="match status" value="1"/>
</dbReference>
<dbReference type="InterPro" id="IPR005467">
    <property type="entry name" value="His_kinase_dom"/>
</dbReference>
<keyword evidence="13" id="KW-0472">Membrane</keyword>
<feature type="non-terminal residue" evidence="17">
    <location>
        <position position="563"/>
    </location>
</feature>
<dbReference type="GO" id="GO:0005524">
    <property type="term" value="F:ATP binding"/>
    <property type="evidence" value="ECO:0007669"/>
    <property type="project" value="UniProtKB-KW"/>
</dbReference>
<comment type="caution">
    <text evidence="17">The sequence shown here is derived from an EMBL/GenBank/DDBJ whole genome shotgun (WGS) entry which is preliminary data.</text>
</comment>
<dbReference type="GO" id="GO:0005886">
    <property type="term" value="C:plasma membrane"/>
    <property type="evidence" value="ECO:0007669"/>
    <property type="project" value="UniProtKB-SubCell"/>
</dbReference>